<name>A0A813EA54_POLGL</name>
<organism evidence="2 3">
    <name type="scientific">Polarella glacialis</name>
    <name type="common">Dinoflagellate</name>
    <dbReference type="NCBI Taxonomy" id="89957"/>
    <lineage>
        <taxon>Eukaryota</taxon>
        <taxon>Sar</taxon>
        <taxon>Alveolata</taxon>
        <taxon>Dinophyceae</taxon>
        <taxon>Suessiales</taxon>
        <taxon>Suessiaceae</taxon>
        <taxon>Polarella</taxon>
    </lineage>
</organism>
<feature type="non-terminal residue" evidence="2">
    <location>
        <position position="1"/>
    </location>
</feature>
<feature type="transmembrane region" description="Helical" evidence="1">
    <location>
        <begin position="58"/>
        <end position="79"/>
    </location>
</feature>
<keyword evidence="3" id="KW-1185">Reference proteome</keyword>
<dbReference type="Proteomes" id="UP000654075">
    <property type="component" value="Unassembled WGS sequence"/>
</dbReference>
<feature type="non-terminal residue" evidence="2">
    <location>
        <position position="85"/>
    </location>
</feature>
<reference evidence="2" key="1">
    <citation type="submission" date="2021-02" db="EMBL/GenBank/DDBJ databases">
        <authorList>
            <person name="Dougan E. K."/>
            <person name="Rhodes N."/>
            <person name="Thang M."/>
            <person name="Chan C."/>
        </authorList>
    </citation>
    <scope>NUCLEOTIDE SEQUENCE</scope>
</reference>
<comment type="caution">
    <text evidence="2">The sequence shown here is derived from an EMBL/GenBank/DDBJ whole genome shotgun (WGS) entry which is preliminary data.</text>
</comment>
<proteinExistence type="predicted"/>
<dbReference type="EMBL" id="CAJNNV010007367">
    <property type="protein sequence ID" value="CAE8594835.1"/>
    <property type="molecule type" value="Genomic_DNA"/>
</dbReference>
<evidence type="ECO:0000313" key="2">
    <source>
        <dbReference type="EMBL" id="CAE8594835.1"/>
    </source>
</evidence>
<protein>
    <submittedName>
        <fullName evidence="2">Uncharacterized protein</fullName>
    </submittedName>
</protein>
<accession>A0A813EA54</accession>
<keyword evidence="1" id="KW-0812">Transmembrane</keyword>
<evidence type="ECO:0000313" key="3">
    <source>
        <dbReference type="Proteomes" id="UP000654075"/>
    </source>
</evidence>
<dbReference type="AlphaFoldDB" id="A0A813EA54"/>
<keyword evidence="1" id="KW-0472">Membrane</keyword>
<gene>
    <name evidence="2" type="ORF">PGLA1383_LOCUS13358</name>
</gene>
<sequence>CGLGSSDLDLAGCSLFSWDDVSQPASGDSDYQVAGIGLEERERWADVMDRNMVLGAKLMIAINFLVILPSWLFAAGELLESCTVS</sequence>
<evidence type="ECO:0000256" key="1">
    <source>
        <dbReference type="SAM" id="Phobius"/>
    </source>
</evidence>
<keyword evidence="1" id="KW-1133">Transmembrane helix</keyword>